<feature type="non-terminal residue" evidence="2">
    <location>
        <position position="71"/>
    </location>
</feature>
<evidence type="ECO:0000313" key="2">
    <source>
        <dbReference type="EMBL" id="GMS81306.1"/>
    </source>
</evidence>
<proteinExistence type="predicted"/>
<dbReference type="Proteomes" id="UP001432027">
    <property type="component" value="Unassembled WGS sequence"/>
</dbReference>
<gene>
    <name evidence="2" type="ORF">PENTCL1PPCAC_3481</name>
</gene>
<reference evidence="2" key="1">
    <citation type="submission" date="2023-10" db="EMBL/GenBank/DDBJ databases">
        <title>Genome assembly of Pristionchus species.</title>
        <authorList>
            <person name="Yoshida K."/>
            <person name="Sommer R.J."/>
        </authorList>
    </citation>
    <scope>NUCLEOTIDE SEQUENCE</scope>
    <source>
        <strain evidence="2">RS0144</strain>
    </source>
</reference>
<feature type="non-terminal residue" evidence="2">
    <location>
        <position position="1"/>
    </location>
</feature>
<name>A0AAV5SNX1_9BILA</name>
<accession>A0AAV5SNX1</accession>
<comment type="caution">
    <text evidence="2">The sequence shown here is derived from an EMBL/GenBank/DDBJ whole genome shotgun (WGS) entry which is preliminary data.</text>
</comment>
<keyword evidence="3" id="KW-1185">Reference proteome</keyword>
<sequence length="71" mass="7964">SPRILLVLLFVFLIHGERIGADNPTSPLNQLIVMSNPASNTPEASSTPFEVWLANQHEEYRTNGMVPEQKF</sequence>
<dbReference type="EMBL" id="BTSX01000001">
    <property type="protein sequence ID" value="GMS81306.1"/>
    <property type="molecule type" value="Genomic_DNA"/>
</dbReference>
<protein>
    <submittedName>
        <fullName evidence="2">Uncharacterized protein</fullName>
    </submittedName>
</protein>
<feature type="signal peptide" evidence="1">
    <location>
        <begin position="1"/>
        <end position="16"/>
    </location>
</feature>
<evidence type="ECO:0000313" key="3">
    <source>
        <dbReference type="Proteomes" id="UP001432027"/>
    </source>
</evidence>
<organism evidence="2 3">
    <name type="scientific">Pristionchus entomophagus</name>
    <dbReference type="NCBI Taxonomy" id="358040"/>
    <lineage>
        <taxon>Eukaryota</taxon>
        <taxon>Metazoa</taxon>
        <taxon>Ecdysozoa</taxon>
        <taxon>Nematoda</taxon>
        <taxon>Chromadorea</taxon>
        <taxon>Rhabditida</taxon>
        <taxon>Rhabditina</taxon>
        <taxon>Diplogasteromorpha</taxon>
        <taxon>Diplogasteroidea</taxon>
        <taxon>Neodiplogasteridae</taxon>
        <taxon>Pristionchus</taxon>
    </lineage>
</organism>
<dbReference type="AlphaFoldDB" id="A0AAV5SNX1"/>
<feature type="chain" id="PRO_5043607746" evidence="1">
    <location>
        <begin position="17"/>
        <end position="71"/>
    </location>
</feature>
<keyword evidence="1" id="KW-0732">Signal</keyword>
<evidence type="ECO:0000256" key="1">
    <source>
        <dbReference type="SAM" id="SignalP"/>
    </source>
</evidence>